<feature type="non-terminal residue" evidence="1">
    <location>
        <position position="1"/>
    </location>
</feature>
<dbReference type="InterPro" id="IPR009003">
    <property type="entry name" value="Peptidase_S1_PA"/>
</dbReference>
<protein>
    <recommendedName>
        <fullName evidence="2">Peptidase S55 domain-containing protein</fullName>
    </recommendedName>
</protein>
<dbReference type="AlphaFoldDB" id="X1KR22"/>
<dbReference type="EMBL" id="BARU01048018">
    <property type="protein sequence ID" value="GAH92604.1"/>
    <property type="molecule type" value="Genomic_DNA"/>
</dbReference>
<feature type="non-terminal residue" evidence="1">
    <location>
        <position position="88"/>
    </location>
</feature>
<evidence type="ECO:0000313" key="1">
    <source>
        <dbReference type="EMBL" id="GAH92604.1"/>
    </source>
</evidence>
<dbReference type="InterPro" id="IPR043504">
    <property type="entry name" value="Peptidase_S1_PA_chymotrypsin"/>
</dbReference>
<dbReference type="SUPFAM" id="SSF50494">
    <property type="entry name" value="Trypsin-like serine proteases"/>
    <property type="match status" value="1"/>
</dbReference>
<gene>
    <name evidence="1" type="ORF">S03H2_71621</name>
</gene>
<sequence length="88" mass="9910">FPIGIFFLFILLPKYFFGGSSGSPVLNMNGEVIGVATFQMIEGQNLNFAIPSERIANLNLKEEKKTFTTEEIFGQENKEKKDSDWETG</sequence>
<proteinExistence type="predicted"/>
<dbReference type="Gene3D" id="2.40.10.10">
    <property type="entry name" value="Trypsin-like serine proteases"/>
    <property type="match status" value="1"/>
</dbReference>
<evidence type="ECO:0008006" key="2">
    <source>
        <dbReference type="Google" id="ProtNLM"/>
    </source>
</evidence>
<name>X1KR22_9ZZZZ</name>
<organism evidence="1">
    <name type="scientific">marine sediment metagenome</name>
    <dbReference type="NCBI Taxonomy" id="412755"/>
    <lineage>
        <taxon>unclassified sequences</taxon>
        <taxon>metagenomes</taxon>
        <taxon>ecological metagenomes</taxon>
    </lineage>
</organism>
<comment type="caution">
    <text evidence="1">The sequence shown here is derived from an EMBL/GenBank/DDBJ whole genome shotgun (WGS) entry which is preliminary data.</text>
</comment>
<reference evidence="1" key="1">
    <citation type="journal article" date="2014" name="Front. Microbiol.">
        <title>High frequency of phylogenetically diverse reductive dehalogenase-homologous genes in deep subseafloor sedimentary metagenomes.</title>
        <authorList>
            <person name="Kawai M."/>
            <person name="Futagami T."/>
            <person name="Toyoda A."/>
            <person name="Takaki Y."/>
            <person name="Nishi S."/>
            <person name="Hori S."/>
            <person name="Arai W."/>
            <person name="Tsubouchi T."/>
            <person name="Morono Y."/>
            <person name="Uchiyama I."/>
            <person name="Ito T."/>
            <person name="Fujiyama A."/>
            <person name="Inagaki F."/>
            <person name="Takami H."/>
        </authorList>
    </citation>
    <scope>NUCLEOTIDE SEQUENCE</scope>
    <source>
        <strain evidence="1">Expedition CK06-06</strain>
    </source>
</reference>
<accession>X1KR22</accession>